<dbReference type="SUPFAM" id="SSF55874">
    <property type="entry name" value="ATPase domain of HSP90 chaperone/DNA topoisomerase II/histidine kinase"/>
    <property type="match status" value="1"/>
</dbReference>
<dbReference type="Proteomes" id="UP000245412">
    <property type="component" value="Unassembled WGS sequence"/>
</dbReference>
<evidence type="ECO:0000256" key="4">
    <source>
        <dbReference type="ARBA" id="ARBA00022475"/>
    </source>
</evidence>
<evidence type="ECO:0000259" key="12">
    <source>
        <dbReference type="PROSITE" id="PS50109"/>
    </source>
</evidence>
<dbReference type="GO" id="GO:0016036">
    <property type="term" value="P:cellular response to phosphate starvation"/>
    <property type="evidence" value="ECO:0007669"/>
    <property type="project" value="TreeGrafter"/>
</dbReference>
<dbReference type="PANTHER" id="PTHR45453">
    <property type="entry name" value="PHOSPHATE REGULON SENSOR PROTEIN PHOR"/>
    <property type="match status" value="1"/>
</dbReference>
<proteinExistence type="predicted"/>
<dbReference type="PANTHER" id="PTHR45453:SF2">
    <property type="entry name" value="HISTIDINE KINASE"/>
    <property type="match status" value="1"/>
</dbReference>
<keyword evidence="4" id="KW-1003">Cell membrane</keyword>
<dbReference type="PROSITE" id="PS50109">
    <property type="entry name" value="HIS_KIN"/>
    <property type="match status" value="1"/>
</dbReference>
<comment type="subcellular location">
    <subcellularLocation>
        <location evidence="2">Cell membrane</location>
        <topology evidence="2">Multi-pass membrane protein</topology>
    </subcellularLocation>
</comment>
<evidence type="ECO:0000256" key="6">
    <source>
        <dbReference type="ARBA" id="ARBA00022692"/>
    </source>
</evidence>
<dbReference type="Gene3D" id="3.30.565.10">
    <property type="entry name" value="Histidine kinase-like ATPase, C-terminal domain"/>
    <property type="match status" value="1"/>
</dbReference>
<evidence type="ECO:0000256" key="7">
    <source>
        <dbReference type="ARBA" id="ARBA00022777"/>
    </source>
</evidence>
<accession>A0AB73T4Q9</accession>
<dbReference type="GO" id="GO:0000155">
    <property type="term" value="F:phosphorelay sensor kinase activity"/>
    <property type="evidence" value="ECO:0007669"/>
    <property type="project" value="TreeGrafter"/>
</dbReference>
<keyword evidence="5" id="KW-0808">Transferase</keyword>
<feature type="transmembrane region" description="Helical" evidence="11">
    <location>
        <begin position="60"/>
        <end position="80"/>
    </location>
</feature>
<dbReference type="GO" id="GO:0005886">
    <property type="term" value="C:plasma membrane"/>
    <property type="evidence" value="ECO:0007669"/>
    <property type="project" value="UniProtKB-SubCell"/>
</dbReference>
<protein>
    <recommendedName>
        <fullName evidence="3">histidine kinase</fullName>
        <ecNumber evidence="3">2.7.13.3</ecNumber>
    </recommendedName>
</protein>
<evidence type="ECO:0000256" key="3">
    <source>
        <dbReference type="ARBA" id="ARBA00012438"/>
    </source>
</evidence>
<dbReference type="PRINTS" id="PR00344">
    <property type="entry name" value="BCTRLSENSOR"/>
</dbReference>
<dbReference type="InterPro" id="IPR036890">
    <property type="entry name" value="HATPase_C_sf"/>
</dbReference>
<evidence type="ECO:0000256" key="10">
    <source>
        <dbReference type="ARBA" id="ARBA00023136"/>
    </source>
</evidence>
<keyword evidence="7 13" id="KW-0418">Kinase</keyword>
<evidence type="ECO:0000313" key="14">
    <source>
        <dbReference type="Proteomes" id="UP000245412"/>
    </source>
</evidence>
<keyword evidence="9" id="KW-0902">Two-component regulatory system</keyword>
<keyword evidence="14" id="KW-1185">Reference proteome</keyword>
<feature type="transmembrane region" description="Helical" evidence="11">
    <location>
        <begin position="33"/>
        <end position="54"/>
    </location>
</feature>
<evidence type="ECO:0000313" key="13">
    <source>
        <dbReference type="EMBL" id="PWJ76010.1"/>
    </source>
</evidence>
<dbReference type="InterPro" id="IPR050351">
    <property type="entry name" value="BphY/WalK/GraS-like"/>
</dbReference>
<organism evidence="13 14">
    <name type="scientific">Murimonas intestini</name>
    <dbReference type="NCBI Taxonomy" id="1337051"/>
    <lineage>
        <taxon>Bacteria</taxon>
        <taxon>Bacillati</taxon>
        <taxon>Bacillota</taxon>
        <taxon>Clostridia</taxon>
        <taxon>Lachnospirales</taxon>
        <taxon>Lachnospiraceae</taxon>
        <taxon>Murimonas</taxon>
    </lineage>
</organism>
<dbReference type="EMBL" id="QGGY01000005">
    <property type="protein sequence ID" value="PWJ76010.1"/>
    <property type="molecule type" value="Genomic_DNA"/>
</dbReference>
<dbReference type="Pfam" id="PF02518">
    <property type="entry name" value="HATPase_c"/>
    <property type="match status" value="1"/>
</dbReference>
<evidence type="ECO:0000256" key="2">
    <source>
        <dbReference type="ARBA" id="ARBA00004651"/>
    </source>
</evidence>
<feature type="domain" description="Histidine kinase" evidence="12">
    <location>
        <begin position="145"/>
        <end position="349"/>
    </location>
</feature>
<keyword evidence="8 11" id="KW-1133">Transmembrane helix</keyword>
<keyword evidence="10 11" id="KW-0472">Membrane</keyword>
<dbReference type="InterPro" id="IPR005467">
    <property type="entry name" value="His_kinase_dom"/>
</dbReference>
<gene>
    <name evidence="13" type="ORF">C7383_10544</name>
</gene>
<evidence type="ECO:0000256" key="8">
    <source>
        <dbReference type="ARBA" id="ARBA00022989"/>
    </source>
</evidence>
<dbReference type="InterPro" id="IPR003594">
    <property type="entry name" value="HATPase_dom"/>
</dbReference>
<dbReference type="InterPro" id="IPR004358">
    <property type="entry name" value="Sig_transdc_His_kin-like_C"/>
</dbReference>
<evidence type="ECO:0000256" key="9">
    <source>
        <dbReference type="ARBA" id="ARBA00023012"/>
    </source>
</evidence>
<dbReference type="EC" id="2.7.13.3" evidence="3"/>
<sequence>MAESVKEGRDKKTEDIRKTGFWFLAFTYAKGKWRLFCAVLVLAFVFWFVFYLGGVPPESYGYAYLLAVFFLLLFLGWDFIRYRKKHMELLDIYDRINVELKGLPKADSLLESDYQAVLGRLYACNKEVISLEDARKKDMTDYYTLWAHQIKTPITALNLLIQAQEGGGKAELSQQLIKIERYVEMVLQYLRMENMSSDLRLREVKVKKLVNAAVKKDRTIFIHRKISLNLQDMENTVLTDEKWLVFVIEQILSNSLKYTDTGGSISVYMLEGEENTLVIEDNGMGIKEEDLPRIFENGFTGYNGRMEKKSTGIGLYLCRQILDKLGHSISVSSVPGRGTKVMIDMSRREYVEI</sequence>
<comment type="caution">
    <text evidence="13">The sequence shown here is derived from an EMBL/GenBank/DDBJ whole genome shotgun (WGS) entry which is preliminary data.</text>
</comment>
<evidence type="ECO:0000256" key="1">
    <source>
        <dbReference type="ARBA" id="ARBA00000085"/>
    </source>
</evidence>
<evidence type="ECO:0000256" key="5">
    <source>
        <dbReference type="ARBA" id="ARBA00022679"/>
    </source>
</evidence>
<reference evidence="13 14" key="1">
    <citation type="submission" date="2018-05" db="EMBL/GenBank/DDBJ databases">
        <authorList>
            <person name="Goeker M."/>
            <person name="Huntemann M."/>
            <person name="Clum A."/>
            <person name="Pillay M."/>
            <person name="Palaniappan K."/>
            <person name="Varghese N."/>
            <person name="Mikhailova N."/>
            <person name="Stamatis D."/>
            <person name="Reddy T."/>
            <person name="Daum C."/>
            <person name="Shapiro N."/>
            <person name="Ivanova N."/>
            <person name="Kyrpides N."/>
            <person name="Woyke T."/>
        </authorList>
    </citation>
    <scope>NUCLEOTIDE SEQUENCE [LARGE SCALE GENOMIC DNA]</scope>
    <source>
        <strain evidence="13 14">DSM 26524</strain>
    </source>
</reference>
<dbReference type="SMART" id="SM00387">
    <property type="entry name" value="HATPase_c"/>
    <property type="match status" value="1"/>
</dbReference>
<name>A0AB73T4Q9_9FIRM</name>
<dbReference type="GO" id="GO:0004721">
    <property type="term" value="F:phosphoprotein phosphatase activity"/>
    <property type="evidence" value="ECO:0007669"/>
    <property type="project" value="TreeGrafter"/>
</dbReference>
<dbReference type="RefSeq" id="WP_109626080.1">
    <property type="nucleotide sequence ID" value="NZ_CABJAT010000005.1"/>
</dbReference>
<keyword evidence="6 11" id="KW-0812">Transmembrane</keyword>
<comment type="catalytic activity">
    <reaction evidence="1">
        <text>ATP + protein L-histidine = ADP + protein N-phospho-L-histidine.</text>
        <dbReference type="EC" id="2.7.13.3"/>
    </reaction>
</comment>
<dbReference type="AlphaFoldDB" id="A0AB73T4Q9"/>
<evidence type="ECO:0000256" key="11">
    <source>
        <dbReference type="SAM" id="Phobius"/>
    </source>
</evidence>